<evidence type="ECO:0000313" key="2">
    <source>
        <dbReference type="EMBL" id="VVD75665.1"/>
    </source>
</evidence>
<name>A0A5E4SK10_9BURK</name>
<dbReference type="Proteomes" id="UP000337189">
    <property type="component" value="Unassembled WGS sequence"/>
</dbReference>
<dbReference type="GO" id="GO:0004328">
    <property type="term" value="F:formamidase activity"/>
    <property type="evidence" value="ECO:0007669"/>
    <property type="project" value="UniProtKB-EC"/>
</dbReference>
<evidence type="ECO:0000313" key="4">
    <source>
        <dbReference type="Proteomes" id="UP000383971"/>
    </source>
</evidence>
<dbReference type="SUPFAM" id="SSF141130">
    <property type="entry name" value="Acetamidase/Formamidase-like"/>
    <property type="match status" value="1"/>
</dbReference>
<reference evidence="3 4" key="1">
    <citation type="submission" date="2019-08" db="EMBL/GenBank/DDBJ databases">
        <authorList>
            <person name="Peeters C."/>
        </authorList>
    </citation>
    <scope>NUCLEOTIDE SEQUENCE [LARGE SCALE GENOMIC DNA]</scope>
    <source>
        <strain evidence="2 3">LMG 31110</strain>
        <strain evidence="1 4">LMG 31111</strain>
    </source>
</reference>
<dbReference type="Gene3D" id="2.60.120.580">
    <property type="entry name" value="Acetamidase/Formamidase-like domains"/>
    <property type="match status" value="1"/>
</dbReference>
<dbReference type="EMBL" id="CABPSJ010000001">
    <property type="protein sequence ID" value="VVD75665.1"/>
    <property type="molecule type" value="Genomic_DNA"/>
</dbReference>
<proteinExistence type="predicted"/>
<dbReference type="AlphaFoldDB" id="A0A5E4SK10"/>
<dbReference type="EMBL" id="CABPSE010000001">
    <property type="protein sequence ID" value="VVD71742.1"/>
    <property type="molecule type" value="Genomic_DNA"/>
</dbReference>
<organism evidence="2 3">
    <name type="scientific">Pandoraea communis</name>
    <dbReference type="NCBI Taxonomy" id="2508297"/>
    <lineage>
        <taxon>Bacteria</taxon>
        <taxon>Pseudomonadati</taxon>
        <taxon>Pseudomonadota</taxon>
        <taxon>Betaproteobacteria</taxon>
        <taxon>Burkholderiales</taxon>
        <taxon>Burkholderiaceae</taxon>
        <taxon>Pandoraea</taxon>
    </lineage>
</organism>
<dbReference type="PANTHER" id="PTHR31891:SF1">
    <property type="entry name" value="FORMAMIDASE C869.04-RELATED"/>
    <property type="match status" value="1"/>
</dbReference>
<dbReference type="RefSeq" id="WP_010806708.1">
    <property type="nucleotide sequence ID" value="NZ_CABPSE010000001.1"/>
</dbReference>
<keyword evidence="4" id="KW-1185">Reference proteome</keyword>
<keyword evidence="2" id="KW-0378">Hydrolase</keyword>
<dbReference type="InterPro" id="IPR004304">
    <property type="entry name" value="FmdA_AmdA"/>
</dbReference>
<protein>
    <submittedName>
        <fullName evidence="2">Formamidase</fullName>
        <ecNumber evidence="2">3.5.1.49</ecNumber>
    </submittedName>
</protein>
<dbReference type="PANTHER" id="PTHR31891">
    <property type="entry name" value="FORMAMIDASE C869.04-RELATED"/>
    <property type="match status" value="1"/>
</dbReference>
<dbReference type="EC" id="3.5.1.49" evidence="2"/>
<evidence type="ECO:0000313" key="3">
    <source>
        <dbReference type="Proteomes" id="UP000337189"/>
    </source>
</evidence>
<accession>A0A5E4SK10</accession>
<sequence>MAETLIKVDLNQSAYENEQVHNRWHPDIPMACWVNPGDDFILETYDWTGGFIKNDDSADDVRDIDLSIVHFLSGPVGVHGAQPGDLLVVDLLDIGAKQDSQWGFNGFFSKTNGGGFLTDHFPHAQKSIWDFHGLYTSSRHIPGVNFAGLIHPGLIGCLPDPKLLQTWNEREVGLIATAPDRVPPLANPPFAATAHMGKLTGDARNKAAAEGARTVPPREHGGNCDIKDLSRGSKVFFPVYVDGAGLSVGDLHFSQGDGEITFCGAIEMAGWVHMRVNVIKGGMAKYGIRNPVFQPSPITPAYNDYLIFEGISVDEQGGQHYLDVTLAYRQACLNAIEYLKKFGYSGAQAYSLLGCAPVQGHISGVVDIPNACATLWLPTQIFDFDIRPNADGPIRHVTGSVDMPCSPDLVKG</sequence>
<dbReference type="Pfam" id="PF03069">
    <property type="entry name" value="FmdA_AmdA"/>
    <property type="match status" value="1"/>
</dbReference>
<dbReference type="InterPro" id="IPR054833">
    <property type="entry name" value="FormamaseFmdA"/>
</dbReference>
<dbReference type="Proteomes" id="UP000383971">
    <property type="component" value="Unassembled WGS sequence"/>
</dbReference>
<evidence type="ECO:0000313" key="1">
    <source>
        <dbReference type="EMBL" id="VVD71742.1"/>
    </source>
</evidence>
<dbReference type="NCBIfam" id="NF045496">
    <property type="entry name" value="FormamaseFmdA"/>
    <property type="match status" value="1"/>
</dbReference>
<gene>
    <name evidence="2" type="primary">fmdA_2</name>
    <name evidence="2" type="ORF">PCO31110_00854</name>
    <name evidence="1" type="ORF">PCO31111_00660</name>
</gene>
<dbReference type="OrthoDB" id="9785236at2"/>